<feature type="domain" description="Integrin alpha-X-like third Ig-like" evidence="5">
    <location>
        <begin position="44"/>
        <end position="123"/>
    </location>
</feature>
<dbReference type="OrthoDB" id="5317514at2759"/>
<dbReference type="GO" id="GO:0007155">
    <property type="term" value="P:cell adhesion"/>
    <property type="evidence" value="ECO:0007669"/>
    <property type="project" value="UniProtKB-KW"/>
</dbReference>
<feature type="non-terminal residue" evidence="7">
    <location>
        <position position="1"/>
    </location>
</feature>
<sequence length="137" mass="15168">VRFRLTLDVPPDAELGETLQVTAQSHSTNGGAGGRSQSATIPVRYQVFLVIDSAPDSSRYLNVSTRGAPPPPAPVSHHYQVKVLGRRPLPATVTFWVPSHLGQEQLWERLEVTPEQEEPRCWEGPEERGEGPERPLL</sequence>
<comment type="similarity">
    <text evidence="1">Belongs to the integrin alpha chain family.</text>
</comment>
<evidence type="ECO:0000313" key="6">
    <source>
        <dbReference type="Proteomes" id="UP000504602"/>
    </source>
</evidence>
<protein>
    <submittedName>
        <fullName evidence="7">Integrin alpha-M-like</fullName>
    </submittedName>
</protein>
<evidence type="ECO:0000256" key="1">
    <source>
        <dbReference type="ARBA" id="ARBA00008054"/>
    </source>
</evidence>
<evidence type="ECO:0000313" key="7">
    <source>
        <dbReference type="RefSeq" id="XP_030921717.1"/>
    </source>
</evidence>
<gene>
    <name evidence="7" type="primary">LOC115949332</name>
</gene>
<dbReference type="Proteomes" id="UP000504602">
    <property type="component" value="Unplaced"/>
</dbReference>
<feature type="non-terminal residue" evidence="7">
    <location>
        <position position="137"/>
    </location>
</feature>
<accession>A0A8N5F4R4</accession>
<keyword evidence="2" id="KW-0130">Cell adhesion</keyword>
<name>A0A8N5F4R4_GEOFO</name>
<dbReference type="RefSeq" id="XP_030921717.1">
    <property type="nucleotide sequence ID" value="XM_031065857.1"/>
</dbReference>
<organism evidence="6 7">
    <name type="scientific">Geospiza fortis</name>
    <name type="common">Medium ground-finch</name>
    <dbReference type="NCBI Taxonomy" id="48883"/>
    <lineage>
        <taxon>Eukaryota</taxon>
        <taxon>Metazoa</taxon>
        <taxon>Chordata</taxon>
        <taxon>Craniata</taxon>
        <taxon>Vertebrata</taxon>
        <taxon>Euteleostomi</taxon>
        <taxon>Archelosauria</taxon>
        <taxon>Archosauria</taxon>
        <taxon>Dinosauria</taxon>
        <taxon>Saurischia</taxon>
        <taxon>Theropoda</taxon>
        <taxon>Coelurosauria</taxon>
        <taxon>Aves</taxon>
        <taxon>Neognathae</taxon>
        <taxon>Neoaves</taxon>
        <taxon>Telluraves</taxon>
        <taxon>Australaves</taxon>
        <taxon>Passeriformes</taxon>
        <taxon>Thraupidae</taxon>
        <taxon>Geospiza</taxon>
    </lineage>
</organism>
<dbReference type="GeneID" id="115949332"/>
<evidence type="ECO:0000256" key="2">
    <source>
        <dbReference type="ARBA" id="ARBA00022889"/>
    </source>
</evidence>
<dbReference type="Gene3D" id="2.60.40.1530">
    <property type="entry name" value="ntegrin, alpha v. Chain A, domain 4"/>
    <property type="match status" value="1"/>
</dbReference>
<evidence type="ECO:0000259" key="5">
    <source>
        <dbReference type="Pfam" id="PF21520"/>
    </source>
</evidence>
<evidence type="ECO:0000256" key="3">
    <source>
        <dbReference type="ARBA" id="ARBA00023170"/>
    </source>
</evidence>
<dbReference type="Pfam" id="PF21520">
    <property type="entry name" value="ITGAX-like_Ig_3"/>
    <property type="match status" value="1"/>
</dbReference>
<reference evidence="7" key="1">
    <citation type="submission" date="2025-08" db="UniProtKB">
        <authorList>
            <consortium name="RefSeq"/>
        </authorList>
    </citation>
    <scope>IDENTIFICATION</scope>
</reference>
<keyword evidence="6" id="KW-1185">Reference proteome</keyword>
<dbReference type="InterPro" id="IPR048633">
    <property type="entry name" value="ITGAX-like_Ig_3"/>
</dbReference>
<feature type="region of interest" description="Disordered" evidence="4">
    <location>
        <begin position="112"/>
        <end position="137"/>
    </location>
</feature>
<keyword evidence="3" id="KW-0675">Receptor</keyword>
<dbReference type="AlphaFoldDB" id="A0A8N5F4R4"/>
<evidence type="ECO:0000256" key="4">
    <source>
        <dbReference type="SAM" id="MobiDB-lite"/>
    </source>
</evidence>
<proteinExistence type="inferred from homology"/>